<dbReference type="Proteomes" id="UP000001748">
    <property type="component" value="Chromosome I"/>
</dbReference>
<reference evidence="2" key="1">
    <citation type="submission" date="2009-03" db="EMBL/GenBank/DDBJ databases">
        <title>Brucella melitensis ATCC 23457 whole genome shotgun sequencing project.</title>
        <authorList>
            <person name="Setubal J.C."/>
            <person name="Boyle S."/>
            <person name="Crasta O.R."/>
            <person name="Gillespie J.J."/>
            <person name="Kenyon R.W."/>
            <person name="Lu J."/>
            <person name="Mane S."/>
            <person name="Nagrani S."/>
            <person name="Shallom J.M."/>
            <person name="Shallom S."/>
            <person name="Shukla M."/>
            <person name="Snyder E.E."/>
            <person name="Sobral B.W."/>
            <person name="Wattam A.R."/>
            <person name="Will R."/>
            <person name="Williams K."/>
            <person name="Yoo H."/>
            <person name="Munk C."/>
            <person name="Tapia R."/>
            <person name="Han C."/>
            <person name="Detter J.C."/>
            <person name="Bruce D."/>
            <person name="Brettin T.S."/>
        </authorList>
    </citation>
    <scope>NUCLEOTIDE SEQUENCE [LARGE SCALE GENOMIC DNA]</scope>
    <source>
        <strain evidence="2">ATCC 23457</strain>
    </source>
</reference>
<name>C0RIV7_BRUMB</name>
<dbReference type="EMBL" id="CP001488">
    <property type="protein sequence ID" value="ACO00765.1"/>
    <property type="molecule type" value="Genomic_DNA"/>
</dbReference>
<protein>
    <submittedName>
        <fullName evidence="1">Uncharacterized protein</fullName>
    </submittedName>
</protein>
<accession>C0RIV7</accession>
<organism evidence="1 2">
    <name type="scientific">Brucella melitensis biotype 2 (strain ATCC 23457)</name>
    <dbReference type="NCBI Taxonomy" id="546272"/>
    <lineage>
        <taxon>Bacteria</taxon>
        <taxon>Pseudomonadati</taxon>
        <taxon>Pseudomonadota</taxon>
        <taxon>Alphaproteobacteria</taxon>
        <taxon>Hyphomicrobiales</taxon>
        <taxon>Brucellaceae</taxon>
        <taxon>Brucella/Ochrobactrum group</taxon>
        <taxon>Brucella</taxon>
    </lineage>
</organism>
<dbReference type="HOGENOM" id="CLU_3372500_0_0_5"/>
<gene>
    <name evidence="1" type="ordered locus">BMEA_A1018</name>
</gene>
<dbReference type="AlphaFoldDB" id="C0RIV7"/>
<evidence type="ECO:0000313" key="1">
    <source>
        <dbReference type="EMBL" id="ACO00765.1"/>
    </source>
</evidence>
<sequence>MLWSIRMTVRTIDEIFRDFVIDVFRHQGRFILTSLTFAIR</sequence>
<proteinExistence type="predicted"/>
<dbReference type="KEGG" id="bmi:BMEA_A1018"/>
<evidence type="ECO:0000313" key="2">
    <source>
        <dbReference type="Proteomes" id="UP000001748"/>
    </source>
</evidence>